<reference evidence="3 4" key="1">
    <citation type="journal article" date="2018" name="J. Invertebr. Pathol.">
        <title>New genotyping method for the causative agent of crayfish plague (Aphanomyces astaci) based on whole genome data.</title>
        <authorList>
            <person name="Minardi D."/>
            <person name="Studholme D.J."/>
            <person name="van der Giezen M."/>
            <person name="Pretto T."/>
            <person name="Oidtmann B."/>
        </authorList>
    </citation>
    <scope>NUCLEOTIDE SEQUENCE [LARGE SCALE GENOMIC DNA]</scope>
    <source>
        <strain evidence="3 4">KB13</strain>
    </source>
</reference>
<proteinExistence type="predicted"/>
<accession>A0A9X8HFH5</accession>
<protein>
    <recommendedName>
        <fullName evidence="2">DUF6818 domain-containing protein</fullName>
    </recommendedName>
</protein>
<dbReference type="PANTHER" id="PTHR34409">
    <property type="entry name" value="SET DOMAIN-CONTAINING PROTEIN"/>
    <property type="match status" value="1"/>
</dbReference>
<feature type="compositionally biased region" description="Acidic residues" evidence="1">
    <location>
        <begin position="75"/>
        <end position="84"/>
    </location>
</feature>
<sequence length="241" mass="27166">MAKKAKDRGKSWCPGSVELMLDGTHELMSAGSIKLKFYTVRNHAKLTGDPSCPVDVDRAKYISRRIDANCAVLTMEDDEDDMDDDGHGDGNNDGNDYASEQDECHVEMNEVPLPASRHEHPSRSGMGESEPAMLGSRLKRAASGPPSGGMASYVAKKRQSIDKFIDGAMVSEVKASSDMMSMMLLMDERAAQREEKRHDKELEWRQQQQEHEDRVQRDRSERDARRDKMQLILFTKLFGSK</sequence>
<dbReference type="AlphaFoldDB" id="A0A9X8HFH5"/>
<dbReference type="Proteomes" id="UP000275652">
    <property type="component" value="Unassembled WGS sequence"/>
</dbReference>
<feature type="domain" description="DUF6818" evidence="2">
    <location>
        <begin position="32"/>
        <end position="85"/>
    </location>
</feature>
<feature type="region of interest" description="Disordered" evidence="1">
    <location>
        <begin position="75"/>
        <end position="99"/>
    </location>
</feature>
<organism evidence="3 4">
    <name type="scientific">Aphanomyces astaci</name>
    <name type="common">Crayfish plague agent</name>
    <dbReference type="NCBI Taxonomy" id="112090"/>
    <lineage>
        <taxon>Eukaryota</taxon>
        <taxon>Sar</taxon>
        <taxon>Stramenopiles</taxon>
        <taxon>Oomycota</taxon>
        <taxon>Saprolegniomycetes</taxon>
        <taxon>Saprolegniales</taxon>
        <taxon>Verrucalvaceae</taxon>
        <taxon>Aphanomyces</taxon>
    </lineage>
</organism>
<evidence type="ECO:0000259" key="2">
    <source>
        <dbReference type="Pfam" id="PF20681"/>
    </source>
</evidence>
<evidence type="ECO:0000313" key="4">
    <source>
        <dbReference type="Proteomes" id="UP000275652"/>
    </source>
</evidence>
<evidence type="ECO:0000313" key="3">
    <source>
        <dbReference type="EMBL" id="RLO12417.1"/>
    </source>
</evidence>
<gene>
    <name evidence="3" type="ORF">DYB28_008225</name>
</gene>
<feature type="region of interest" description="Disordered" evidence="1">
    <location>
        <begin position="113"/>
        <end position="151"/>
    </location>
</feature>
<dbReference type="Pfam" id="PF20681">
    <property type="entry name" value="DUF6818"/>
    <property type="match status" value="1"/>
</dbReference>
<dbReference type="PANTHER" id="PTHR34409:SF1">
    <property type="entry name" value="MYB-LIKE DOMAIN-CONTAINING PROTEIN"/>
    <property type="match status" value="1"/>
</dbReference>
<feature type="region of interest" description="Disordered" evidence="1">
    <location>
        <begin position="191"/>
        <end position="226"/>
    </location>
</feature>
<dbReference type="EMBL" id="QUTI01013690">
    <property type="protein sequence ID" value="RLO12417.1"/>
    <property type="molecule type" value="Genomic_DNA"/>
</dbReference>
<evidence type="ECO:0000256" key="1">
    <source>
        <dbReference type="SAM" id="MobiDB-lite"/>
    </source>
</evidence>
<dbReference type="InterPro" id="IPR049203">
    <property type="entry name" value="DUF6818"/>
</dbReference>
<name>A0A9X8HFH5_APHAT</name>
<comment type="caution">
    <text evidence="3">The sequence shown here is derived from an EMBL/GenBank/DDBJ whole genome shotgun (WGS) entry which is preliminary data.</text>
</comment>